<dbReference type="RefSeq" id="WP_254475588.1">
    <property type="nucleotide sequence ID" value="NZ_CP113432.1"/>
</dbReference>
<dbReference type="EMBL" id="CP113432">
    <property type="protein sequence ID" value="WAI47696.1"/>
    <property type="molecule type" value="Genomic_DNA"/>
</dbReference>
<evidence type="ECO:0000313" key="1">
    <source>
        <dbReference type="EMBL" id="WAI47696.1"/>
    </source>
</evidence>
<sequence>MTQSEWESLFPFHIGPRDTHLASLRLVGHGDPQRREIEAFVHERFERVHHADVHQFLPELLSLRDRHGTLVAAAGIRLAAHEPLFLERYLDEPLESPVARVAGYPVARQELVEVGNLAARSAGSARLIIAATTWLLAARGLRWVAFTGAATLINSFHRLGLEPTVLGPADPARLNGEKADWGSYYDQHPQVFAGSIRYGHERLELSGTYERLGFPVLLYHARRDHAA</sequence>
<organism evidence="1 2">
    <name type="scientific">Pseudomonas triclosanedens</name>
    <dbReference type="NCBI Taxonomy" id="2961893"/>
    <lineage>
        <taxon>Bacteria</taxon>
        <taxon>Pseudomonadati</taxon>
        <taxon>Pseudomonadota</taxon>
        <taxon>Gammaproteobacteria</taxon>
        <taxon>Pseudomonadales</taxon>
        <taxon>Pseudomonadaceae</taxon>
        <taxon>Pseudomonas</taxon>
    </lineage>
</organism>
<dbReference type="Proteomes" id="UP001163624">
    <property type="component" value="Chromosome"/>
</dbReference>
<evidence type="ECO:0000313" key="2">
    <source>
        <dbReference type="Proteomes" id="UP001163624"/>
    </source>
</evidence>
<dbReference type="InterPro" id="IPR022050">
    <property type="entry name" value="T_hemolysin"/>
</dbReference>
<gene>
    <name evidence="1" type="ORF">OU419_18165</name>
</gene>
<protein>
    <submittedName>
        <fullName evidence="1">Thermostable hemolysin</fullName>
    </submittedName>
</protein>
<name>A0ABY6ZTL5_9PSED</name>
<dbReference type="Pfam" id="PF12261">
    <property type="entry name" value="T_hemolysin"/>
    <property type="match status" value="1"/>
</dbReference>
<accession>A0ABY6ZTL5</accession>
<keyword evidence="2" id="KW-1185">Reference proteome</keyword>
<proteinExistence type="predicted"/>
<reference evidence="1" key="1">
    <citation type="submission" date="2022-11" db="EMBL/GenBank/DDBJ databases">
        <title>Pseudomonas triclosanedens sp. nov., a triclosan degrader isolated from activated sludge.</title>
        <authorList>
            <person name="Yin Y."/>
            <person name="Lu Z."/>
        </authorList>
    </citation>
    <scope>NUCLEOTIDE SEQUENCE</scope>
    <source>
        <strain evidence="1">ZM23</strain>
    </source>
</reference>